<evidence type="ECO:0000313" key="2">
    <source>
        <dbReference type="Proteomes" id="UP000032101"/>
    </source>
</evidence>
<name>A0A0D0PR62_PSEFL</name>
<accession>A0A0D0PR62</accession>
<gene>
    <name evidence="1" type="ORF">RL74_02095</name>
</gene>
<sequence length="90" mass="10446">MSVIEIIVLNEKPEEVILFLTKNESGISFPRLDRLYNRANWAHVSDNMGLLNLVKKMRDADFIEYGGPGIIRGKNWREPAFMLEGKYNFD</sequence>
<protein>
    <submittedName>
        <fullName evidence="1">Uncharacterized protein</fullName>
    </submittedName>
</protein>
<organism evidence="1 2">
    <name type="scientific">Pseudomonas fluorescens</name>
    <dbReference type="NCBI Taxonomy" id="294"/>
    <lineage>
        <taxon>Bacteria</taxon>
        <taxon>Pseudomonadati</taxon>
        <taxon>Pseudomonadota</taxon>
        <taxon>Gammaproteobacteria</taxon>
        <taxon>Pseudomonadales</taxon>
        <taxon>Pseudomonadaceae</taxon>
        <taxon>Pseudomonas</taxon>
    </lineage>
</organism>
<dbReference type="Proteomes" id="UP000032101">
    <property type="component" value="Unassembled WGS sequence"/>
</dbReference>
<comment type="caution">
    <text evidence="1">The sequence shown here is derived from an EMBL/GenBank/DDBJ whole genome shotgun (WGS) entry which is preliminary data.</text>
</comment>
<evidence type="ECO:0000313" key="1">
    <source>
        <dbReference type="EMBL" id="KIQ61088.1"/>
    </source>
</evidence>
<dbReference type="RefSeq" id="WP_042728199.1">
    <property type="nucleotide sequence ID" value="NZ_JXNZ01000011.1"/>
</dbReference>
<proteinExistence type="predicted"/>
<dbReference type="PATRIC" id="fig|294.124.peg.425"/>
<dbReference type="AlphaFoldDB" id="A0A0D0PR62"/>
<dbReference type="OrthoDB" id="6922063at2"/>
<dbReference type="EMBL" id="JXNZ01000011">
    <property type="protein sequence ID" value="KIQ61088.1"/>
    <property type="molecule type" value="Genomic_DNA"/>
</dbReference>
<reference evidence="1 2" key="1">
    <citation type="submission" date="2015-01" db="EMBL/GenBank/DDBJ databases">
        <title>Draft Genome Sequence of the Biocontrol and Plant Growth-Promoting Rhizobacteria (PGPR) Pseudomonas fluorescens UM270.</title>
        <authorList>
            <person name="Hernandez-Salmeron J.E."/>
            <person name="Santoyo G."/>
            <person name="Moreno-Hagelsieb G."/>
            <person name="Hernandez-Leon R."/>
        </authorList>
    </citation>
    <scope>NUCLEOTIDE SEQUENCE [LARGE SCALE GENOMIC DNA]</scope>
    <source>
        <strain evidence="1 2">UM270</strain>
    </source>
</reference>